<evidence type="ECO:0000256" key="2">
    <source>
        <dbReference type="SAM" id="SignalP"/>
    </source>
</evidence>
<dbReference type="Proteomes" id="UP000298030">
    <property type="component" value="Unassembled WGS sequence"/>
</dbReference>
<keyword evidence="4" id="KW-1185">Reference proteome</keyword>
<dbReference type="EMBL" id="QPFP01000026">
    <property type="protein sequence ID" value="TEB29670.1"/>
    <property type="molecule type" value="Genomic_DNA"/>
</dbReference>
<feature type="signal peptide" evidence="2">
    <location>
        <begin position="1"/>
        <end position="18"/>
    </location>
</feature>
<dbReference type="OrthoDB" id="1600564at2759"/>
<dbReference type="PANTHER" id="PTHR45648:SF22">
    <property type="entry name" value="GDSL LIPASE_ACYLHYDROLASE FAMILY PROTEIN (AFU_ORTHOLOGUE AFUA_4G14700)"/>
    <property type="match status" value="1"/>
</dbReference>
<evidence type="ECO:0000313" key="3">
    <source>
        <dbReference type="EMBL" id="TEB29670.1"/>
    </source>
</evidence>
<reference evidence="3 4" key="1">
    <citation type="journal article" date="2019" name="Nat. Ecol. Evol.">
        <title>Megaphylogeny resolves global patterns of mushroom evolution.</title>
        <authorList>
            <person name="Varga T."/>
            <person name="Krizsan K."/>
            <person name="Foldi C."/>
            <person name="Dima B."/>
            <person name="Sanchez-Garcia M."/>
            <person name="Sanchez-Ramirez S."/>
            <person name="Szollosi G.J."/>
            <person name="Szarkandi J.G."/>
            <person name="Papp V."/>
            <person name="Albert L."/>
            <person name="Andreopoulos W."/>
            <person name="Angelini C."/>
            <person name="Antonin V."/>
            <person name="Barry K.W."/>
            <person name="Bougher N.L."/>
            <person name="Buchanan P."/>
            <person name="Buyck B."/>
            <person name="Bense V."/>
            <person name="Catcheside P."/>
            <person name="Chovatia M."/>
            <person name="Cooper J."/>
            <person name="Damon W."/>
            <person name="Desjardin D."/>
            <person name="Finy P."/>
            <person name="Geml J."/>
            <person name="Haridas S."/>
            <person name="Hughes K."/>
            <person name="Justo A."/>
            <person name="Karasinski D."/>
            <person name="Kautmanova I."/>
            <person name="Kiss B."/>
            <person name="Kocsube S."/>
            <person name="Kotiranta H."/>
            <person name="LaButti K.M."/>
            <person name="Lechner B.E."/>
            <person name="Liimatainen K."/>
            <person name="Lipzen A."/>
            <person name="Lukacs Z."/>
            <person name="Mihaltcheva S."/>
            <person name="Morgado L.N."/>
            <person name="Niskanen T."/>
            <person name="Noordeloos M.E."/>
            <person name="Ohm R.A."/>
            <person name="Ortiz-Santana B."/>
            <person name="Ovrebo C."/>
            <person name="Racz N."/>
            <person name="Riley R."/>
            <person name="Savchenko A."/>
            <person name="Shiryaev A."/>
            <person name="Soop K."/>
            <person name="Spirin V."/>
            <person name="Szebenyi C."/>
            <person name="Tomsovsky M."/>
            <person name="Tulloss R.E."/>
            <person name="Uehling J."/>
            <person name="Grigoriev I.V."/>
            <person name="Vagvolgyi C."/>
            <person name="Papp T."/>
            <person name="Martin F.M."/>
            <person name="Miettinen O."/>
            <person name="Hibbett D.S."/>
            <person name="Nagy L.G."/>
        </authorList>
    </citation>
    <scope>NUCLEOTIDE SEQUENCE [LARGE SCALE GENOMIC DNA]</scope>
    <source>
        <strain evidence="3 4">FP101781</strain>
    </source>
</reference>
<accession>A0A4Y7T6B5</accession>
<proteinExistence type="predicted"/>
<dbReference type="Gene3D" id="3.40.50.1110">
    <property type="entry name" value="SGNH hydrolase"/>
    <property type="match status" value="1"/>
</dbReference>
<dbReference type="InterPro" id="IPR051058">
    <property type="entry name" value="GDSL_Est/Lipase"/>
</dbReference>
<feature type="chain" id="PRO_5021419603" evidence="2">
    <location>
        <begin position="19"/>
        <end position="313"/>
    </location>
</feature>
<keyword evidence="2" id="KW-0732">Signal</keyword>
<dbReference type="Pfam" id="PF00657">
    <property type="entry name" value="Lipase_GDSL"/>
    <property type="match status" value="1"/>
</dbReference>
<organism evidence="3 4">
    <name type="scientific">Coprinellus micaceus</name>
    <name type="common">Glistening ink-cap mushroom</name>
    <name type="synonym">Coprinus micaceus</name>
    <dbReference type="NCBI Taxonomy" id="71717"/>
    <lineage>
        <taxon>Eukaryota</taxon>
        <taxon>Fungi</taxon>
        <taxon>Dikarya</taxon>
        <taxon>Basidiomycota</taxon>
        <taxon>Agaricomycotina</taxon>
        <taxon>Agaricomycetes</taxon>
        <taxon>Agaricomycetidae</taxon>
        <taxon>Agaricales</taxon>
        <taxon>Agaricineae</taxon>
        <taxon>Psathyrellaceae</taxon>
        <taxon>Coprinellus</taxon>
    </lineage>
</organism>
<dbReference type="STRING" id="71717.A0A4Y7T6B5"/>
<dbReference type="AlphaFoldDB" id="A0A4Y7T6B5"/>
<dbReference type="CDD" id="cd01846">
    <property type="entry name" value="fatty_acyltransferase_like"/>
    <property type="match status" value="1"/>
</dbReference>
<sequence length="313" mass="34157">MRLSTVTVLLALASGSLGAGIRPQQIKNLVTFGDSYTSVDWSANGGTPWPVYAAGYAGVNLYPYAKAGATCSNNLTYRPFPPLSESQVPAYLAEKANGTVKGSSQDTVYTLWIGTNDLGANALLTGNPGSKASLSQVTDCMVNWVNTLYQSGARNFIFQNMIPLETTPIYAATSWTGRYWTAQRNTTEWSVFMRELVLSGNELTKLKLRNLAPRLRGANIALFDSHSLFADMYANPKSYLNGTAPTNITGAVDTCVYELNADTPSSCVVVQGNDRDSYLWYDELHPSEQASRIVAREISRVVSGKSSRWATWL</sequence>
<name>A0A4Y7T6B5_COPMI</name>
<dbReference type="GO" id="GO:0016788">
    <property type="term" value="F:hydrolase activity, acting on ester bonds"/>
    <property type="evidence" value="ECO:0007669"/>
    <property type="project" value="InterPro"/>
</dbReference>
<dbReference type="SUPFAM" id="SSF52266">
    <property type="entry name" value="SGNH hydrolase"/>
    <property type="match status" value="1"/>
</dbReference>
<dbReference type="InterPro" id="IPR036514">
    <property type="entry name" value="SGNH_hydro_sf"/>
</dbReference>
<dbReference type="InterPro" id="IPR001087">
    <property type="entry name" value="GDSL"/>
</dbReference>
<evidence type="ECO:0000256" key="1">
    <source>
        <dbReference type="ARBA" id="ARBA00022801"/>
    </source>
</evidence>
<gene>
    <name evidence="3" type="ORF">FA13DRAFT_1689700</name>
</gene>
<keyword evidence="1 3" id="KW-0378">Hydrolase</keyword>
<dbReference type="PANTHER" id="PTHR45648">
    <property type="entry name" value="GDSL LIPASE/ACYLHYDROLASE FAMILY PROTEIN (AFU_ORTHOLOGUE AFUA_4G14700)"/>
    <property type="match status" value="1"/>
</dbReference>
<evidence type="ECO:0000313" key="4">
    <source>
        <dbReference type="Proteomes" id="UP000298030"/>
    </source>
</evidence>
<protein>
    <submittedName>
        <fullName evidence="3">GDSL lipase/acylhydrolase</fullName>
    </submittedName>
</protein>
<comment type="caution">
    <text evidence="3">The sequence shown here is derived from an EMBL/GenBank/DDBJ whole genome shotgun (WGS) entry which is preliminary data.</text>
</comment>